<reference evidence="1 2" key="1">
    <citation type="journal article" date="2016" name="Nat. Commun.">
        <title>Extremotolerant tardigrade genome and improved radiotolerance of human cultured cells by tardigrade-unique protein.</title>
        <authorList>
            <person name="Hashimoto T."/>
            <person name="Horikawa D.D."/>
            <person name="Saito Y."/>
            <person name="Kuwahara H."/>
            <person name="Kozuka-Hata H."/>
            <person name="Shin-I T."/>
            <person name="Minakuchi Y."/>
            <person name="Ohishi K."/>
            <person name="Motoyama A."/>
            <person name="Aizu T."/>
            <person name="Enomoto A."/>
            <person name="Kondo K."/>
            <person name="Tanaka S."/>
            <person name="Hara Y."/>
            <person name="Koshikawa S."/>
            <person name="Sagara H."/>
            <person name="Miura T."/>
            <person name="Yokobori S."/>
            <person name="Miyagawa K."/>
            <person name="Suzuki Y."/>
            <person name="Kubo T."/>
            <person name="Oyama M."/>
            <person name="Kohara Y."/>
            <person name="Fujiyama A."/>
            <person name="Arakawa K."/>
            <person name="Katayama T."/>
            <person name="Toyoda A."/>
            <person name="Kunieda T."/>
        </authorList>
    </citation>
    <scope>NUCLEOTIDE SEQUENCE [LARGE SCALE GENOMIC DNA]</scope>
    <source>
        <strain evidence="1 2">YOKOZUNA-1</strain>
    </source>
</reference>
<dbReference type="GO" id="GO:0008237">
    <property type="term" value="F:metallopeptidase activity"/>
    <property type="evidence" value="ECO:0007669"/>
    <property type="project" value="InterPro"/>
</dbReference>
<dbReference type="Proteomes" id="UP000186922">
    <property type="component" value="Unassembled WGS sequence"/>
</dbReference>
<evidence type="ECO:0000313" key="2">
    <source>
        <dbReference type="Proteomes" id="UP000186922"/>
    </source>
</evidence>
<proteinExistence type="predicted"/>
<dbReference type="OrthoDB" id="291007at2759"/>
<dbReference type="AlphaFoldDB" id="A0A1D1V395"/>
<dbReference type="Gene3D" id="3.40.390.10">
    <property type="entry name" value="Collagenase (Catalytic Domain)"/>
    <property type="match status" value="1"/>
</dbReference>
<comment type="caution">
    <text evidence="1">The sequence shown here is derived from an EMBL/GenBank/DDBJ whole genome shotgun (WGS) entry which is preliminary data.</text>
</comment>
<keyword evidence="2" id="KW-1185">Reference proteome</keyword>
<name>A0A1D1V395_RAMVA</name>
<organism evidence="1 2">
    <name type="scientific">Ramazzottius varieornatus</name>
    <name type="common">Water bear</name>
    <name type="synonym">Tardigrade</name>
    <dbReference type="NCBI Taxonomy" id="947166"/>
    <lineage>
        <taxon>Eukaryota</taxon>
        <taxon>Metazoa</taxon>
        <taxon>Ecdysozoa</taxon>
        <taxon>Tardigrada</taxon>
        <taxon>Eutardigrada</taxon>
        <taxon>Parachela</taxon>
        <taxon>Hypsibioidea</taxon>
        <taxon>Ramazzottiidae</taxon>
        <taxon>Ramazzottius</taxon>
    </lineage>
</organism>
<accession>A0A1D1V395</accession>
<dbReference type="EMBL" id="BDGG01000002">
    <property type="protein sequence ID" value="GAU92938.1"/>
    <property type="molecule type" value="Genomic_DNA"/>
</dbReference>
<dbReference type="InterPro" id="IPR024079">
    <property type="entry name" value="MetalloPept_cat_dom_sf"/>
</dbReference>
<evidence type="ECO:0000313" key="1">
    <source>
        <dbReference type="EMBL" id="GAU92938.1"/>
    </source>
</evidence>
<gene>
    <name evidence="1" type="primary">RvY_04949-1</name>
    <name evidence="1" type="synonym">RvY_04949.1</name>
    <name evidence="1" type="ORF">RvY_04949</name>
</gene>
<protein>
    <submittedName>
        <fullName evidence="1">Uncharacterized protein</fullName>
    </submittedName>
</protein>
<sequence length="137" mass="15023">MTQISSNVGNCIQWVNLGQAGLLSTYPSRNFAIISRNGGPGTPSPTCFSYPGMITQQEGRGQYVAIQAACLGNVRNVMRILSYLLGLRPEHNKPNRDSFITVNTAAATPSKVFLVPNYKPKRLFTSKRSFTLVKNSL</sequence>